<sequence length="230" mass="26815">MGQSQVNIVIPTSDEEADYVWRNLQDIPFFDKNGYHLNLPKGKLIDELVEKSRNGNLHEEDYQRLKSLMGNSIYNREDYLLGYDKSVAVQSLVQEMLKQIDPSIYNWHFKKFEEYKVTLTLYGPGGSYDPDTGSIILFTTTQGKFKNYDNPANTIIHEIVHMGIEESLIQANDTPHTLKERIVDQFVSLYFGDILKDYRIQDMGDYRIDPYLKDKSDINQLDDWIKSILE</sequence>
<comment type="caution">
    <text evidence="1">The sequence shown here is derived from an EMBL/GenBank/DDBJ whole genome shotgun (WGS) entry which is preliminary data.</text>
</comment>
<dbReference type="AlphaFoldDB" id="A0A2T0MBB7"/>
<evidence type="ECO:0000313" key="1">
    <source>
        <dbReference type="EMBL" id="PRX54793.1"/>
    </source>
</evidence>
<accession>A0A2T0MBB7</accession>
<dbReference type="OrthoDB" id="1436875at2"/>
<dbReference type="RefSeq" id="WP_106146190.1">
    <property type="nucleotide sequence ID" value="NZ_PVYX01000002.1"/>
</dbReference>
<reference evidence="1 2" key="1">
    <citation type="submission" date="2018-03" db="EMBL/GenBank/DDBJ databases">
        <title>Genomic Encyclopedia of Archaeal and Bacterial Type Strains, Phase II (KMG-II): from individual species to whole genera.</title>
        <authorList>
            <person name="Goeker M."/>
        </authorList>
    </citation>
    <scope>NUCLEOTIDE SEQUENCE [LARGE SCALE GENOMIC DNA]</scope>
    <source>
        <strain evidence="1 2">DSM 25027</strain>
    </source>
</reference>
<dbReference type="EMBL" id="PVYX01000002">
    <property type="protein sequence ID" value="PRX54793.1"/>
    <property type="molecule type" value="Genomic_DNA"/>
</dbReference>
<name>A0A2T0MBB7_9FLAO</name>
<dbReference type="Proteomes" id="UP000237640">
    <property type="component" value="Unassembled WGS sequence"/>
</dbReference>
<protein>
    <submittedName>
        <fullName evidence="1">Uncharacterized protein</fullName>
    </submittedName>
</protein>
<proteinExistence type="predicted"/>
<keyword evidence="2" id="KW-1185">Reference proteome</keyword>
<organism evidence="1 2">
    <name type="scientific">Flagellimonas meridianipacifica</name>
    <dbReference type="NCBI Taxonomy" id="1080225"/>
    <lineage>
        <taxon>Bacteria</taxon>
        <taxon>Pseudomonadati</taxon>
        <taxon>Bacteroidota</taxon>
        <taxon>Flavobacteriia</taxon>
        <taxon>Flavobacteriales</taxon>
        <taxon>Flavobacteriaceae</taxon>
        <taxon>Flagellimonas</taxon>
    </lineage>
</organism>
<evidence type="ECO:0000313" key="2">
    <source>
        <dbReference type="Proteomes" id="UP000237640"/>
    </source>
</evidence>
<gene>
    <name evidence="1" type="ORF">CLV81_3197</name>
</gene>